<name>A0AAD7M087_QUISA</name>
<dbReference type="SUPFAM" id="SSF53756">
    <property type="entry name" value="UDP-Glycosyltransferase/glycogen phosphorylase"/>
    <property type="match status" value="1"/>
</dbReference>
<proteinExistence type="inferred from homology"/>
<keyword evidence="2 4" id="KW-0328">Glycosyltransferase</keyword>
<dbReference type="FunFam" id="3.40.50.2000:FF:000019">
    <property type="entry name" value="Glycosyltransferase"/>
    <property type="match status" value="1"/>
</dbReference>
<dbReference type="PANTHER" id="PTHR11926">
    <property type="entry name" value="GLUCOSYL/GLUCURONOSYL TRANSFERASES"/>
    <property type="match status" value="1"/>
</dbReference>
<dbReference type="InterPro" id="IPR002213">
    <property type="entry name" value="UDP_glucos_trans"/>
</dbReference>
<dbReference type="PANTHER" id="PTHR11926:SF1441">
    <property type="entry name" value="GLYCOSYLTRANSFERASE"/>
    <property type="match status" value="1"/>
</dbReference>
<comment type="caution">
    <text evidence="6">The sequence shown here is derived from an EMBL/GenBank/DDBJ whole genome shotgun (WGS) entry which is preliminary data.</text>
</comment>
<evidence type="ECO:0000256" key="4">
    <source>
        <dbReference type="RuleBase" id="RU003718"/>
    </source>
</evidence>
<dbReference type="Gene3D" id="3.40.50.2000">
    <property type="entry name" value="Glycogen Phosphorylase B"/>
    <property type="match status" value="2"/>
</dbReference>
<dbReference type="GO" id="GO:0080043">
    <property type="term" value="F:quercetin 3-O-glucosyltransferase activity"/>
    <property type="evidence" value="ECO:0007669"/>
    <property type="project" value="TreeGrafter"/>
</dbReference>
<organism evidence="6 7">
    <name type="scientific">Quillaja saponaria</name>
    <name type="common">Soap bark tree</name>
    <dbReference type="NCBI Taxonomy" id="32244"/>
    <lineage>
        <taxon>Eukaryota</taxon>
        <taxon>Viridiplantae</taxon>
        <taxon>Streptophyta</taxon>
        <taxon>Embryophyta</taxon>
        <taxon>Tracheophyta</taxon>
        <taxon>Spermatophyta</taxon>
        <taxon>Magnoliopsida</taxon>
        <taxon>eudicotyledons</taxon>
        <taxon>Gunneridae</taxon>
        <taxon>Pentapetalae</taxon>
        <taxon>rosids</taxon>
        <taxon>fabids</taxon>
        <taxon>Fabales</taxon>
        <taxon>Quillajaceae</taxon>
        <taxon>Quillaja</taxon>
    </lineage>
</organism>
<dbReference type="PROSITE" id="PS00375">
    <property type="entry name" value="UDPGT"/>
    <property type="match status" value="1"/>
</dbReference>
<comment type="similarity">
    <text evidence="1 4">Belongs to the UDP-glycosyltransferase family.</text>
</comment>
<keyword evidence="7" id="KW-1185">Reference proteome</keyword>
<evidence type="ECO:0000256" key="1">
    <source>
        <dbReference type="ARBA" id="ARBA00009995"/>
    </source>
</evidence>
<evidence type="ECO:0000256" key="3">
    <source>
        <dbReference type="ARBA" id="ARBA00022679"/>
    </source>
</evidence>
<evidence type="ECO:0000256" key="2">
    <source>
        <dbReference type="ARBA" id="ARBA00022676"/>
    </source>
</evidence>
<dbReference type="GO" id="GO:0080044">
    <property type="term" value="F:quercetin 7-O-glucosyltransferase activity"/>
    <property type="evidence" value="ECO:0007669"/>
    <property type="project" value="TreeGrafter"/>
</dbReference>
<dbReference type="EMBL" id="JARAOO010000005">
    <property type="protein sequence ID" value="KAJ7967524.1"/>
    <property type="molecule type" value="Genomic_DNA"/>
</dbReference>
<reference evidence="6" key="1">
    <citation type="journal article" date="2023" name="Science">
        <title>Elucidation of the pathway for biosynthesis of saponin adjuvants from the soapbark tree.</title>
        <authorList>
            <person name="Reed J."/>
            <person name="Orme A."/>
            <person name="El-Demerdash A."/>
            <person name="Owen C."/>
            <person name="Martin L.B.B."/>
            <person name="Misra R.C."/>
            <person name="Kikuchi S."/>
            <person name="Rejzek M."/>
            <person name="Martin A.C."/>
            <person name="Harkess A."/>
            <person name="Leebens-Mack J."/>
            <person name="Louveau T."/>
            <person name="Stephenson M.J."/>
            <person name="Osbourn A."/>
        </authorList>
    </citation>
    <scope>NUCLEOTIDE SEQUENCE</scope>
    <source>
        <strain evidence="6">S10</strain>
    </source>
</reference>
<gene>
    <name evidence="6" type="ORF">O6P43_011776</name>
</gene>
<dbReference type="AlphaFoldDB" id="A0AAD7M087"/>
<dbReference type="Pfam" id="PF00201">
    <property type="entry name" value="UDPGT"/>
    <property type="match status" value="1"/>
</dbReference>
<evidence type="ECO:0000256" key="5">
    <source>
        <dbReference type="RuleBase" id="RU362057"/>
    </source>
</evidence>
<accession>A0AAD7M087</accession>
<dbReference type="InterPro" id="IPR035595">
    <property type="entry name" value="UDP_glycos_trans_CS"/>
</dbReference>
<dbReference type="CDD" id="cd03784">
    <property type="entry name" value="GT1_Gtf-like"/>
    <property type="match status" value="1"/>
</dbReference>
<dbReference type="FunFam" id="3.40.50.2000:FF:000101">
    <property type="entry name" value="Glycosyltransferase"/>
    <property type="match status" value="1"/>
</dbReference>
<dbReference type="EC" id="2.4.1.-" evidence="5"/>
<evidence type="ECO:0000313" key="7">
    <source>
        <dbReference type="Proteomes" id="UP001163823"/>
    </source>
</evidence>
<evidence type="ECO:0000313" key="6">
    <source>
        <dbReference type="EMBL" id="KAJ7967524.1"/>
    </source>
</evidence>
<dbReference type="Proteomes" id="UP001163823">
    <property type="component" value="Chromosome 5"/>
</dbReference>
<protein>
    <recommendedName>
        <fullName evidence="5">Glycosyltransferase</fullName>
        <ecNumber evidence="5">2.4.1.-</ecNumber>
    </recommendedName>
</protein>
<keyword evidence="3 4" id="KW-0808">Transferase</keyword>
<dbReference type="KEGG" id="qsa:O6P43_011776"/>
<sequence length="490" mass="54430">MALKEKKEEIHVLMVSFGAQGHINPMLRLGKSLVSKGLHVTLATTEIVYQRMFKSSITQTTSSDTPPDPINISGIQLQFFSDGLSIDQDRKDVDQYMETLGKFGPINLSNLIKDHFFGGTHRKLSCIINNPFVPWVADVAAEHKIPCACLWIQPCALYAIYYHFYNNLHQFPTPTDPDMIVQLPGLPFLQTNELPSFVLPSNPFGSIPKLFSEMFQNMKKLKWVLANSFYELEKEVIDSMVELSPILPVGPLVPSSLLQGEDENHDVGIELWKPQDSCMEWLDRQSPSSVTYVSFGSLLVFSDKQLESIAMALQNGKRPFLWVIKRPENPTPDGKGELPIGFLEDTKEQGLVVSWSPQTKVLSHPAIACFLTHCGWNSMLEAITAGIPMIAYPQWTDQPTNAKLITDVFHTGLRLKPDSTGLVGTEQVEKAIEEVNTGLSSEKLKKAAEELKRAAREAVVNGGSSNLNVQLFVDDIIGSTRNGLSSSTTI</sequence>